<proteinExistence type="predicted"/>
<evidence type="ECO:0000313" key="3">
    <source>
        <dbReference type="Proteomes" id="UP001286456"/>
    </source>
</evidence>
<dbReference type="EMBL" id="JAUEPO010000003">
    <property type="protein sequence ID" value="KAK3328038.1"/>
    <property type="molecule type" value="Genomic_DNA"/>
</dbReference>
<evidence type="ECO:0008006" key="4">
    <source>
        <dbReference type="Google" id="ProtNLM"/>
    </source>
</evidence>
<dbReference type="Proteomes" id="UP001286456">
    <property type="component" value="Unassembled WGS sequence"/>
</dbReference>
<evidence type="ECO:0000313" key="2">
    <source>
        <dbReference type="EMBL" id="KAK3328038.1"/>
    </source>
</evidence>
<feature type="compositionally biased region" description="Basic residues" evidence="1">
    <location>
        <begin position="343"/>
        <end position="356"/>
    </location>
</feature>
<sequence>MSHPSPLFSQALLLQGATTFDPMLFQATGAVGQTSAHDGTWQDSGQSDERIFDTSSNAQHLSTTIESVPYQQTQYQSANAGIGNEIIGTYPEFVPPCQAPFPSSALASESASDLLTFQTPAVGLNATFGVPLGPSQWAMTSAPCSHENDEQGIYFAIYSPQPPQLAVTSPFPPSVSPTDSAFSSWLDLREENVWPYDQLGTESVFFSDENNQSPPTYLVAASAELQQSVCSYQLANAVPSSLPLLTPEGSHIPKTSSFASYETTVVEARPTLELGPWINVVKARKTRRSINPRPSDLSDCDEQAVVPVSTPSNDSIEDIGPEQAENGAASTATVSSPDLPYHVSKRAAEKKKRRRSRFEEDDRRETSVTRSMGACLRCNDQRDRCKPNPYEPYNPLAECETCIEYGKNLKKSIHNVPCCRDRLFLIILFRAGQLNLTARFTHEQVKNVGDFADSEIHTIEMTQGLCKTPVTLRVRRFRQAPGDILHRKYIDRLGRSREQQLAPFCLADIEGTAREFKQYLEENALSGLAEAAKGSDEIVRGTFSMIARQCCSAADVDLQPESNRNPNGAKTGQQRKEFLIKTVILWFAIRHGTGSSWICGPDTLGMKPVFDPYYPLHGRVSIPRMIIAQFDSIRHERIFKNNTTKLLKTFESWFKSSDMSAWFTLYMATFLFLHQVSCTSFDRYRWVKQNSGGAPQETRYGPINSPLTKFVEDVQRGAVTLLIYWRYYYRCDLMSIKWKDTSNTPLKYLTSEQLHYLRVTTEHVKRSMRKIPTTPERGCWEHELFWVSRMFEAPPTQGTWAPPMTFSTTTPSIGRDG</sequence>
<comment type="caution">
    <text evidence="2">The sequence shown here is derived from an EMBL/GenBank/DDBJ whole genome shotgun (WGS) entry which is preliminary data.</text>
</comment>
<dbReference type="AlphaFoldDB" id="A0AAE0MDT7"/>
<evidence type="ECO:0000256" key="1">
    <source>
        <dbReference type="SAM" id="MobiDB-lite"/>
    </source>
</evidence>
<keyword evidence="3" id="KW-1185">Reference proteome</keyword>
<reference evidence="2" key="1">
    <citation type="journal article" date="2023" name="Mol. Phylogenet. Evol.">
        <title>Genome-scale phylogeny and comparative genomics of the fungal order Sordariales.</title>
        <authorList>
            <person name="Hensen N."/>
            <person name="Bonometti L."/>
            <person name="Westerberg I."/>
            <person name="Brannstrom I.O."/>
            <person name="Guillou S."/>
            <person name="Cros-Aarteil S."/>
            <person name="Calhoun S."/>
            <person name="Haridas S."/>
            <person name="Kuo A."/>
            <person name="Mondo S."/>
            <person name="Pangilinan J."/>
            <person name="Riley R."/>
            <person name="LaButti K."/>
            <person name="Andreopoulos B."/>
            <person name="Lipzen A."/>
            <person name="Chen C."/>
            <person name="Yan M."/>
            <person name="Daum C."/>
            <person name="Ng V."/>
            <person name="Clum A."/>
            <person name="Steindorff A."/>
            <person name="Ohm R.A."/>
            <person name="Martin F."/>
            <person name="Silar P."/>
            <person name="Natvig D.O."/>
            <person name="Lalanne C."/>
            <person name="Gautier V."/>
            <person name="Ament-Velasquez S.L."/>
            <person name="Kruys A."/>
            <person name="Hutchinson M.I."/>
            <person name="Powell A.J."/>
            <person name="Barry K."/>
            <person name="Miller A.N."/>
            <person name="Grigoriev I.V."/>
            <person name="Debuchy R."/>
            <person name="Gladieux P."/>
            <person name="Hiltunen Thoren M."/>
            <person name="Johannesson H."/>
        </authorList>
    </citation>
    <scope>NUCLEOTIDE SEQUENCE</scope>
    <source>
        <strain evidence="2">SMH4131-1</strain>
    </source>
</reference>
<organism evidence="2 3">
    <name type="scientific">Cercophora scortea</name>
    <dbReference type="NCBI Taxonomy" id="314031"/>
    <lineage>
        <taxon>Eukaryota</taxon>
        <taxon>Fungi</taxon>
        <taxon>Dikarya</taxon>
        <taxon>Ascomycota</taxon>
        <taxon>Pezizomycotina</taxon>
        <taxon>Sordariomycetes</taxon>
        <taxon>Sordariomycetidae</taxon>
        <taxon>Sordariales</taxon>
        <taxon>Lasiosphaeriaceae</taxon>
        <taxon>Cercophora</taxon>
    </lineage>
</organism>
<dbReference type="InterPro" id="IPR052973">
    <property type="entry name" value="Fungal_sec-metab_reg_TF"/>
</dbReference>
<dbReference type="PANTHER" id="PTHR35392:SF3">
    <property type="entry name" value="ZN(2)-C6 FUNGAL-TYPE DOMAIN-CONTAINING PROTEIN"/>
    <property type="match status" value="1"/>
</dbReference>
<reference evidence="2" key="2">
    <citation type="submission" date="2023-06" db="EMBL/GenBank/DDBJ databases">
        <authorList>
            <consortium name="Lawrence Berkeley National Laboratory"/>
            <person name="Haridas S."/>
            <person name="Hensen N."/>
            <person name="Bonometti L."/>
            <person name="Westerberg I."/>
            <person name="Brannstrom I.O."/>
            <person name="Guillou S."/>
            <person name="Cros-Aarteil S."/>
            <person name="Calhoun S."/>
            <person name="Kuo A."/>
            <person name="Mondo S."/>
            <person name="Pangilinan J."/>
            <person name="Riley R."/>
            <person name="Labutti K."/>
            <person name="Andreopoulos B."/>
            <person name="Lipzen A."/>
            <person name="Chen C."/>
            <person name="Yanf M."/>
            <person name="Daum C."/>
            <person name="Ng V."/>
            <person name="Clum A."/>
            <person name="Steindorff A."/>
            <person name="Ohm R."/>
            <person name="Martin F."/>
            <person name="Silar P."/>
            <person name="Natvig D."/>
            <person name="Lalanne C."/>
            <person name="Gautier V."/>
            <person name="Ament-Velasquez S.L."/>
            <person name="Kruys A."/>
            <person name="Hutchinson M.I."/>
            <person name="Powell A.J."/>
            <person name="Barry K."/>
            <person name="Miller A.N."/>
            <person name="Grigoriev I.V."/>
            <person name="Debuchy R."/>
            <person name="Gladieux P."/>
            <person name="Thoren M.H."/>
            <person name="Johannesson H."/>
        </authorList>
    </citation>
    <scope>NUCLEOTIDE SEQUENCE</scope>
    <source>
        <strain evidence="2">SMH4131-1</strain>
    </source>
</reference>
<dbReference type="PANTHER" id="PTHR35392">
    <property type="entry name" value="ZN(II)2CYS6 TRANSCRIPTION FACTOR (EUROFUNG)-RELATED-RELATED"/>
    <property type="match status" value="1"/>
</dbReference>
<protein>
    <recommendedName>
        <fullName evidence="4">Zn(2)-C6 fungal-type domain-containing protein</fullName>
    </recommendedName>
</protein>
<feature type="region of interest" description="Disordered" evidence="1">
    <location>
        <begin position="286"/>
        <end position="365"/>
    </location>
</feature>
<gene>
    <name evidence="2" type="ORF">B0T19DRAFT_181411</name>
</gene>
<name>A0AAE0MDT7_9PEZI</name>
<accession>A0AAE0MDT7</accession>